<proteinExistence type="predicted"/>
<protein>
    <submittedName>
        <fullName evidence="1">Uncharacterized protein</fullName>
    </submittedName>
</protein>
<dbReference type="EMBL" id="JGZM01000001">
    <property type="protein sequence ID" value="KFI89307.1"/>
    <property type="molecule type" value="Genomic_DNA"/>
</dbReference>
<dbReference type="Proteomes" id="UP000029040">
    <property type="component" value="Unassembled WGS sequence"/>
</dbReference>
<comment type="caution">
    <text evidence="1">The sequence shown here is derived from an EMBL/GenBank/DDBJ whole genome shotgun (WGS) entry which is preliminary data.</text>
</comment>
<reference evidence="1 2" key="1">
    <citation type="submission" date="2014-03" db="EMBL/GenBank/DDBJ databases">
        <title>Genomics of Bifidobacteria.</title>
        <authorList>
            <person name="Ventura M."/>
            <person name="Milani C."/>
            <person name="Lugli G.A."/>
        </authorList>
    </citation>
    <scope>NUCLEOTIDE SEQUENCE [LARGE SCALE GENOMIC DNA]</scope>
    <source>
        <strain evidence="1 2">LMG 14934</strain>
    </source>
</reference>
<evidence type="ECO:0000313" key="2">
    <source>
        <dbReference type="Proteomes" id="UP000029040"/>
    </source>
</evidence>
<dbReference type="AlphaFoldDB" id="A0A087D1A7"/>
<sequence>MNTTTLLSTPVPADGLPASPSLHALAPADASPLGTLPMASITPFAAQVCRCRQAAADTYTLVRTAAQSSANAAQSTAVTVATAERLDWIGNAATMFRQRLRELNARAGLFADRAQSTLLECSAGAP</sequence>
<accession>A0A087D1A7</accession>
<gene>
    <name evidence="1" type="ORF">BSAE_0779</name>
</gene>
<dbReference type="RefSeq" id="WP_033506490.1">
    <property type="nucleotide sequence ID" value="NZ_JDTM01000006.1"/>
</dbReference>
<evidence type="ECO:0000313" key="1">
    <source>
        <dbReference type="EMBL" id="KFI89307.1"/>
    </source>
</evidence>
<organism evidence="1 2">
    <name type="scientific">Bifidobacterium pullorum subsp. saeculare DSM 6531 = LMG 14934</name>
    <dbReference type="NCBI Taxonomy" id="1437611"/>
    <lineage>
        <taxon>Bacteria</taxon>
        <taxon>Bacillati</taxon>
        <taxon>Actinomycetota</taxon>
        <taxon>Actinomycetes</taxon>
        <taxon>Bifidobacteriales</taxon>
        <taxon>Bifidobacteriaceae</taxon>
        <taxon>Bifidobacterium</taxon>
    </lineage>
</organism>
<name>A0A087D1A7_9BIFI</name>